<dbReference type="Proteomes" id="UP000027120">
    <property type="component" value="Unassembled WGS sequence"/>
</dbReference>
<evidence type="ECO:0000256" key="1">
    <source>
        <dbReference type="SAM" id="Coils"/>
    </source>
</evidence>
<feature type="non-terminal residue" evidence="3">
    <location>
        <position position="1"/>
    </location>
</feature>
<evidence type="ECO:0008006" key="5">
    <source>
        <dbReference type="Google" id="ProtNLM"/>
    </source>
</evidence>
<name>A0A067F389_CITSI</name>
<gene>
    <name evidence="3" type="ORF">CISIN_1g0010073mg</name>
</gene>
<dbReference type="PaxDb" id="2711-XP_006466299.1"/>
<dbReference type="STRING" id="2711.A0A067F389"/>
<feature type="coiled-coil region" evidence="1">
    <location>
        <begin position="10"/>
        <end position="65"/>
    </location>
</feature>
<proteinExistence type="predicted"/>
<dbReference type="AlphaFoldDB" id="A0A067F389"/>
<dbReference type="EMBL" id="KK784931">
    <property type="protein sequence ID" value="KDO60582.1"/>
    <property type="molecule type" value="Genomic_DNA"/>
</dbReference>
<dbReference type="eggNOG" id="KOG0239">
    <property type="taxonomic scope" value="Eukaryota"/>
</dbReference>
<dbReference type="EMBL" id="KK784931">
    <property type="protein sequence ID" value="KDO60581.1"/>
    <property type="molecule type" value="Genomic_DNA"/>
</dbReference>
<reference evidence="3 4" key="1">
    <citation type="submission" date="2014-04" db="EMBL/GenBank/DDBJ databases">
        <authorList>
            <consortium name="International Citrus Genome Consortium"/>
            <person name="Gmitter F."/>
            <person name="Chen C."/>
            <person name="Farmerie W."/>
            <person name="Harkins T."/>
            <person name="Desany B."/>
            <person name="Mohiuddin M."/>
            <person name="Kodira C."/>
            <person name="Borodovsky M."/>
            <person name="Lomsadze A."/>
            <person name="Burns P."/>
            <person name="Jenkins J."/>
            <person name="Prochnik S."/>
            <person name="Shu S."/>
            <person name="Chapman J."/>
            <person name="Pitluck S."/>
            <person name="Schmutz J."/>
            <person name="Rokhsar D."/>
        </authorList>
    </citation>
    <scope>NUCLEOTIDE SEQUENCE</scope>
</reference>
<dbReference type="GO" id="GO:0005200">
    <property type="term" value="F:structural constituent of cytoskeleton"/>
    <property type="evidence" value="ECO:0000318"/>
    <property type="project" value="GO_Central"/>
</dbReference>
<evidence type="ECO:0000313" key="3">
    <source>
        <dbReference type="EMBL" id="KDO60580.1"/>
    </source>
</evidence>
<evidence type="ECO:0000313" key="4">
    <source>
        <dbReference type="Proteomes" id="UP000027120"/>
    </source>
</evidence>
<dbReference type="GO" id="GO:0005856">
    <property type="term" value="C:cytoskeleton"/>
    <property type="evidence" value="ECO:0000318"/>
    <property type="project" value="GO_Central"/>
</dbReference>
<keyword evidence="4" id="KW-1185">Reference proteome</keyword>
<organism evidence="3 4">
    <name type="scientific">Citrus sinensis</name>
    <name type="common">Sweet orange</name>
    <name type="synonym">Citrus aurantium var. sinensis</name>
    <dbReference type="NCBI Taxonomy" id="2711"/>
    <lineage>
        <taxon>Eukaryota</taxon>
        <taxon>Viridiplantae</taxon>
        <taxon>Streptophyta</taxon>
        <taxon>Embryophyta</taxon>
        <taxon>Tracheophyta</taxon>
        <taxon>Spermatophyta</taxon>
        <taxon>Magnoliopsida</taxon>
        <taxon>eudicotyledons</taxon>
        <taxon>Gunneridae</taxon>
        <taxon>Pentapetalae</taxon>
        <taxon>rosids</taxon>
        <taxon>malvids</taxon>
        <taxon>Sapindales</taxon>
        <taxon>Rutaceae</taxon>
        <taxon>Aurantioideae</taxon>
        <taxon>Citrus</taxon>
    </lineage>
</organism>
<feature type="non-terminal residue" evidence="3">
    <location>
        <position position="606"/>
    </location>
</feature>
<evidence type="ECO:0000256" key="2">
    <source>
        <dbReference type="SAM" id="MobiDB-lite"/>
    </source>
</evidence>
<feature type="region of interest" description="Disordered" evidence="2">
    <location>
        <begin position="125"/>
        <end position="170"/>
    </location>
</feature>
<dbReference type="EMBL" id="KK784931">
    <property type="protein sequence ID" value="KDO60580.1"/>
    <property type="molecule type" value="Genomic_DNA"/>
</dbReference>
<accession>A0A067F389</accession>
<sequence>SENYMLADKHKIEKEQNAQLRNQVAQLLQLEQEQKMQIQQRDSTIKTLQAKINSIESQRNEALHSSEVRSTIRSEPMPAVSSVLRTTGDGMDSSAVSKKLEEELKKRDALIERLHEENEKLFDRLTEKASSVSSPQLSSPLSKGSVNVQPRDMARNDNNNKGLPVDVAPLPLSADKTEGTVALVKSSSEKIKTTPAGEYLTAALNDFNPEQYDNLAVISDGANKLLMLVLAAVIKAGASREHEILAEIRDAVFAFIRKMEPTRVMDTMLVSRVRILYIRSLLARSPELQSIMVSPVECFLEKSNTGRSRSSSRGSSPARSPVHYVDEKIQGFKINLKPEKKSKLSSVVLRMRGIDQDTWRHQVTGGKLREIQEEAKSFATGNKALAALFVHTPAGELQRQIRSWLAENFEFLSVTGDDASGGTTGQLELLSTAIMDGWMAGLGGAVPPSTDALGQLLSEYAKRVYNSQLQHLKDIAGTLATEDAEDASQVSKLRSALESVDHRRRKVLQQMRSDVALLTLEEGGSPIRNPSTAAEDARLASLISLDGILNQVKDAVRQSSVNTLSRSKKKAMLTSLDELAERMPSLLDIDHPCAQRQIADARRMVE</sequence>
<keyword evidence="1" id="KW-0175">Coiled coil</keyword>
<protein>
    <recommendedName>
        <fullName evidence="5">Kinesin motor domain-containing protein</fullName>
    </recommendedName>
</protein>
<feature type="compositionally biased region" description="Low complexity" evidence="2">
    <location>
        <begin position="130"/>
        <end position="145"/>
    </location>
</feature>